<evidence type="ECO:0000313" key="13">
    <source>
        <dbReference type="Proteomes" id="UP000515203"/>
    </source>
</evidence>
<name>A0A6P6EXR6_OCTDE</name>
<reference evidence="14" key="1">
    <citation type="submission" date="2025-08" db="UniProtKB">
        <authorList>
            <consortium name="RefSeq"/>
        </authorList>
    </citation>
    <scope>IDENTIFICATION</scope>
</reference>
<dbReference type="EC" id="3.1.2.2" evidence="8"/>
<dbReference type="InParanoid" id="A0A6P6EXR6"/>
<sequence>MRPHPLLASVGVARQVPGRRGGREGAGRSRPPSWGPSAGWERVTQSRPGALRPEGGSPRPPASGAAGTGSGRTQLKDLKGSPRLLLHGRYTHFKSESCKAPPWGAHRLPSAPGIPRKLRGPPFPSPPLGDPEVQVVRRSRAPRSGIGESSSGGSQIQGPCLQPGLPRPPFGGSMLALWGRRLPSVWVLLLWSLLQLLPPPSAPAPHSAPYKPVIVVHGLFDSSYSFRHLLDYINETHPGTAVTVLDLFDGRESLRPLWEQVQGFREAVDPIMAKAPQGVHLICYSQGGLVCRALLSVMDEHNVDSFISLSSPQMGQYGDTDYLKWLFPTSMRSNLYRICYSPWGQEFSICNYWHDPHHDDLYLNASSFLALINGERDHPNATAWRKNFLRVGRLVLIGGPDDGVITPWQSSFFGFYDANETVLEMEEQPVYLRDSFGLKTLLARGAIERCPMAGIAHTAWHSNRTLYETCIEPWLS</sequence>
<dbReference type="GO" id="GO:0016790">
    <property type="term" value="F:thiolester hydrolase activity"/>
    <property type="evidence" value="ECO:0007669"/>
    <property type="project" value="TreeGrafter"/>
</dbReference>
<evidence type="ECO:0000256" key="1">
    <source>
        <dbReference type="ARBA" id="ARBA00004371"/>
    </source>
</evidence>
<dbReference type="AlphaFoldDB" id="A0A6P6EXR6"/>
<keyword evidence="7" id="KW-0458">Lysosome</keyword>
<dbReference type="OrthoDB" id="155976at2759"/>
<proteinExistence type="inferred from homology"/>
<keyword evidence="4" id="KW-0378">Hydrolase</keyword>
<dbReference type="InterPro" id="IPR029058">
    <property type="entry name" value="AB_hydrolase_fold"/>
</dbReference>
<dbReference type="PANTHER" id="PTHR11247">
    <property type="entry name" value="PALMITOYL-PROTEIN THIOESTERASE/DOLICHYLDIPHOSPHATASE 1"/>
    <property type="match status" value="1"/>
</dbReference>
<evidence type="ECO:0000256" key="12">
    <source>
        <dbReference type="SAM" id="MobiDB-lite"/>
    </source>
</evidence>
<comment type="function">
    <text evidence="11">Catalyzes the cleavage of thioester bonds from S-palmitoyl-CoA or S-palmitoyl-N-acetylcysteamine (unbranched structures) but does not have activity against palmitoylcysteine or palmitoylated proteins, branched structures or bulky head groups. Conversely, hydrolyzes both long and short chain fatty acyl-CoA substrate.</text>
</comment>
<evidence type="ECO:0000256" key="7">
    <source>
        <dbReference type="ARBA" id="ARBA00023228"/>
    </source>
</evidence>
<dbReference type="GeneID" id="101562763"/>
<accession>A0A6P6EXR6</accession>
<evidence type="ECO:0000256" key="11">
    <source>
        <dbReference type="ARBA" id="ARBA00093353"/>
    </source>
</evidence>
<comment type="subcellular location">
    <subcellularLocation>
        <location evidence="1">Lysosome</location>
    </subcellularLocation>
</comment>
<evidence type="ECO:0000256" key="2">
    <source>
        <dbReference type="ARBA" id="ARBA00010758"/>
    </source>
</evidence>
<dbReference type="FunFam" id="3.40.50.1820:FF:000037">
    <property type="entry name" value="Lysosomal thioesterase PPT2 homolog"/>
    <property type="match status" value="1"/>
</dbReference>
<evidence type="ECO:0000256" key="10">
    <source>
        <dbReference type="ARBA" id="ARBA00093223"/>
    </source>
</evidence>
<dbReference type="GO" id="GO:0098599">
    <property type="term" value="F:palmitoyl hydrolase activity"/>
    <property type="evidence" value="ECO:0007669"/>
    <property type="project" value="InterPro"/>
</dbReference>
<evidence type="ECO:0000256" key="9">
    <source>
        <dbReference type="ARBA" id="ARBA00073881"/>
    </source>
</evidence>
<dbReference type="Gene3D" id="3.40.50.1820">
    <property type="entry name" value="alpha/beta hydrolase"/>
    <property type="match status" value="1"/>
</dbReference>
<dbReference type="FunCoup" id="A0A6P6EXR6">
    <property type="interactions" value="2241"/>
</dbReference>
<feature type="region of interest" description="Disordered" evidence="12">
    <location>
        <begin position="1"/>
        <end position="81"/>
    </location>
</feature>
<comment type="catalytic activity">
    <reaction evidence="10">
        <text>S-hexadecanoyl-N-acetylcysteamine + H2O = N-acetylcysteamine + hexadecanoate + H(+)</text>
        <dbReference type="Rhea" id="RHEA:84099"/>
        <dbReference type="ChEBI" id="CHEBI:7896"/>
        <dbReference type="ChEBI" id="CHEBI:15377"/>
        <dbReference type="ChEBI" id="CHEBI:15378"/>
        <dbReference type="ChEBI" id="CHEBI:74410"/>
        <dbReference type="ChEBI" id="CHEBI:233601"/>
    </reaction>
</comment>
<evidence type="ECO:0000256" key="4">
    <source>
        <dbReference type="ARBA" id="ARBA00022801"/>
    </source>
</evidence>
<keyword evidence="13" id="KW-1185">Reference proteome</keyword>
<evidence type="ECO:0000256" key="8">
    <source>
        <dbReference type="ARBA" id="ARBA00038848"/>
    </source>
</evidence>
<dbReference type="GO" id="GO:0005764">
    <property type="term" value="C:lysosome"/>
    <property type="evidence" value="ECO:0007669"/>
    <property type="project" value="UniProtKB-SubCell"/>
</dbReference>
<keyword evidence="5" id="KW-1015">Disulfide bond</keyword>
<evidence type="ECO:0000313" key="14">
    <source>
        <dbReference type="RefSeq" id="XP_023577084.1"/>
    </source>
</evidence>
<dbReference type="CTD" id="9374"/>
<dbReference type="RefSeq" id="XP_023577084.1">
    <property type="nucleotide sequence ID" value="XM_023721316.1"/>
</dbReference>
<dbReference type="PANTHER" id="PTHR11247:SF27">
    <property type="entry name" value="LYSOSOMAL THIOESTERASE PPT2"/>
    <property type="match status" value="1"/>
</dbReference>
<dbReference type="InterPro" id="IPR002472">
    <property type="entry name" value="Palm_thioest"/>
</dbReference>
<dbReference type="Pfam" id="PF02089">
    <property type="entry name" value="Palm_thioest"/>
    <property type="match status" value="1"/>
</dbReference>
<feature type="region of interest" description="Disordered" evidence="12">
    <location>
        <begin position="103"/>
        <end position="163"/>
    </location>
</feature>
<keyword evidence="3" id="KW-0732">Signal</keyword>
<dbReference type="PRINTS" id="PR00414">
    <property type="entry name" value="PPTHIESTRASE"/>
</dbReference>
<protein>
    <recommendedName>
        <fullName evidence="9">Lysosomal thioesterase PPT2</fullName>
        <ecNumber evidence="8">3.1.2.2</ecNumber>
    </recommendedName>
</protein>
<organism evidence="13 14">
    <name type="scientific">Octodon degus</name>
    <name type="common">Degu</name>
    <name type="synonym">Sciurus degus</name>
    <dbReference type="NCBI Taxonomy" id="10160"/>
    <lineage>
        <taxon>Eukaryota</taxon>
        <taxon>Metazoa</taxon>
        <taxon>Chordata</taxon>
        <taxon>Craniata</taxon>
        <taxon>Vertebrata</taxon>
        <taxon>Euteleostomi</taxon>
        <taxon>Mammalia</taxon>
        <taxon>Eutheria</taxon>
        <taxon>Euarchontoglires</taxon>
        <taxon>Glires</taxon>
        <taxon>Rodentia</taxon>
        <taxon>Hystricomorpha</taxon>
        <taxon>Octodontidae</taxon>
        <taxon>Octodon</taxon>
    </lineage>
</organism>
<evidence type="ECO:0000256" key="3">
    <source>
        <dbReference type="ARBA" id="ARBA00022729"/>
    </source>
</evidence>
<evidence type="ECO:0000256" key="6">
    <source>
        <dbReference type="ARBA" id="ARBA00023180"/>
    </source>
</evidence>
<comment type="similarity">
    <text evidence="2">Belongs to the palmitoyl-protein thioesterase family.</text>
</comment>
<dbReference type="SUPFAM" id="SSF53474">
    <property type="entry name" value="alpha/beta-Hydrolases"/>
    <property type="match status" value="1"/>
</dbReference>
<dbReference type="Proteomes" id="UP000515203">
    <property type="component" value="Unplaced"/>
</dbReference>
<gene>
    <name evidence="14" type="primary">Ppt2</name>
</gene>
<feature type="compositionally biased region" description="Low complexity" evidence="12">
    <location>
        <begin position="144"/>
        <end position="158"/>
    </location>
</feature>
<keyword evidence="6" id="KW-0325">Glycoprotein</keyword>
<evidence type="ECO:0000256" key="5">
    <source>
        <dbReference type="ARBA" id="ARBA00023157"/>
    </source>
</evidence>